<keyword evidence="1" id="KW-0812">Transmembrane</keyword>
<keyword evidence="3" id="KW-1185">Reference proteome</keyword>
<dbReference type="Proteomes" id="UP000436181">
    <property type="component" value="Unassembled WGS sequence"/>
</dbReference>
<evidence type="ECO:0000313" key="3">
    <source>
        <dbReference type="Proteomes" id="UP000436181"/>
    </source>
</evidence>
<evidence type="ECO:0000313" key="2">
    <source>
        <dbReference type="EMBL" id="KAB3522658.1"/>
    </source>
</evidence>
<comment type="caution">
    <text evidence="2">The sequence shown here is derived from an EMBL/GenBank/DDBJ whole genome shotgun (WGS) entry which is preliminary data.</text>
</comment>
<feature type="transmembrane region" description="Helical" evidence="1">
    <location>
        <begin position="12"/>
        <end position="31"/>
    </location>
</feature>
<organism evidence="2 3">
    <name type="scientific">Corynebacterium zhongnanshanii</name>
    <dbReference type="NCBI Taxonomy" id="2768834"/>
    <lineage>
        <taxon>Bacteria</taxon>
        <taxon>Bacillati</taxon>
        <taxon>Actinomycetota</taxon>
        <taxon>Actinomycetes</taxon>
        <taxon>Mycobacteriales</taxon>
        <taxon>Corynebacteriaceae</taxon>
        <taxon>Corynebacterium</taxon>
    </lineage>
</organism>
<reference evidence="2 3" key="1">
    <citation type="submission" date="2019-10" db="EMBL/GenBank/DDBJ databases">
        <title>Corynebacterium sp novel species isolated from the respiratory tract of Marmot.</title>
        <authorList>
            <person name="Zhang G."/>
        </authorList>
    </citation>
    <scope>NUCLEOTIDE SEQUENCE [LARGE SCALE GENOMIC DNA]</scope>
    <source>
        <strain evidence="2 3">336</strain>
    </source>
</reference>
<protein>
    <submittedName>
        <fullName evidence="2">Uncharacterized protein</fullName>
    </submittedName>
</protein>
<gene>
    <name evidence="2" type="ORF">F8377_00250</name>
</gene>
<proteinExistence type="predicted"/>
<evidence type="ECO:0000256" key="1">
    <source>
        <dbReference type="SAM" id="Phobius"/>
    </source>
</evidence>
<feature type="transmembrane region" description="Helical" evidence="1">
    <location>
        <begin position="37"/>
        <end position="56"/>
    </location>
</feature>
<accession>A0ABQ6VEA9</accession>
<dbReference type="EMBL" id="WBZJ01000001">
    <property type="protein sequence ID" value="KAB3522658.1"/>
    <property type="molecule type" value="Genomic_DNA"/>
</dbReference>
<dbReference type="RefSeq" id="WP_151843583.1">
    <property type="nucleotide sequence ID" value="NZ_WBZJ01000001.1"/>
</dbReference>
<sequence>MIKDNTLTQFFTKLAISVALSFVVYLCLHFLGVQDGVSGGISASVAGFSFVFLLHMPPQRGAPNK</sequence>
<keyword evidence="1" id="KW-0472">Membrane</keyword>
<name>A0ABQ6VEA9_9CORY</name>
<keyword evidence="1" id="KW-1133">Transmembrane helix</keyword>